<keyword evidence="6" id="KW-1185">Reference proteome</keyword>
<evidence type="ECO:0000313" key="7">
    <source>
        <dbReference type="RefSeq" id="XP_008796301.1"/>
    </source>
</evidence>
<dbReference type="PROSITE" id="PS00587">
    <property type="entry name" value="GLYCOSYL_HYDROL_F17"/>
    <property type="match status" value="1"/>
</dbReference>
<dbReference type="InterPro" id="IPR017853">
    <property type="entry name" value="GH"/>
</dbReference>
<dbReference type="FunFam" id="3.20.20.80:FF:000010">
    <property type="entry name" value="glucan endo-1,3-beta-glucosidase, basic"/>
    <property type="match status" value="1"/>
</dbReference>
<comment type="similarity">
    <text evidence="1 4">Belongs to the glycosyl hydrolase 17 family.</text>
</comment>
<reference evidence="7" key="2">
    <citation type="submission" date="2025-08" db="UniProtKB">
        <authorList>
            <consortium name="RefSeq"/>
        </authorList>
    </citation>
    <scope>IDENTIFICATION</scope>
    <source>
        <tissue evidence="7">Young leaves</tissue>
    </source>
</reference>
<dbReference type="GO" id="GO:0042973">
    <property type="term" value="F:glucan endo-1,3-beta-D-glucosidase activity"/>
    <property type="evidence" value="ECO:0007669"/>
    <property type="project" value="UniProtKB-ARBA"/>
</dbReference>
<dbReference type="InterPro" id="IPR000490">
    <property type="entry name" value="Glyco_hydro_17"/>
</dbReference>
<keyword evidence="3 5" id="KW-0326">Glycosidase</keyword>
<dbReference type="InterPro" id="IPR044965">
    <property type="entry name" value="Glyco_hydro_17_plant"/>
</dbReference>
<keyword evidence="2 5" id="KW-0378">Hydrolase</keyword>
<dbReference type="SUPFAM" id="SSF51445">
    <property type="entry name" value="(Trans)glycosidases"/>
    <property type="match status" value="1"/>
</dbReference>
<dbReference type="PANTHER" id="PTHR32227">
    <property type="entry name" value="GLUCAN ENDO-1,3-BETA-GLUCOSIDASE BG1-RELATED-RELATED"/>
    <property type="match status" value="1"/>
</dbReference>
<dbReference type="Pfam" id="PF00332">
    <property type="entry name" value="Glyco_hydro_17"/>
    <property type="match status" value="1"/>
</dbReference>
<dbReference type="GeneID" id="103711795"/>
<dbReference type="AlphaFoldDB" id="A0A8B7CCL6"/>
<dbReference type="OrthoDB" id="10310198at2759"/>
<evidence type="ECO:0000256" key="4">
    <source>
        <dbReference type="RuleBase" id="RU004335"/>
    </source>
</evidence>
<dbReference type="GO" id="GO:0005975">
    <property type="term" value="P:carbohydrate metabolic process"/>
    <property type="evidence" value="ECO:0007669"/>
    <property type="project" value="InterPro"/>
</dbReference>
<evidence type="ECO:0000256" key="2">
    <source>
        <dbReference type="ARBA" id="ARBA00022801"/>
    </source>
</evidence>
<organism evidence="6 7">
    <name type="scientific">Phoenix dactylifera</name>
    <name type="common">Date palm</name>
    <dbReference type="NCBI Taxonomy" id="42345"/>
    <lineage>
        <taxon>Eukaryota</taxon>
        <taxon>Viridiplantae</taxon>
        <taxon>Streptophyta</taxon>
        <taxon>Embryophyta</taxon>
        <taxon>Tracheophyta</taxon>
        <taxon>Spermatophyta</taxon>
        <taxon>Magnoliopsida</taxon>
        <taxon>Liliopsida</taxon>
        <taxon>Arecaceae</taxon>
        <taxon>Coryphoideae</taxon>
        <taxon>Phoeniceae</taxon>
        <taxon>Phoenix</taxon>
    </lineage>
</organism>
<evidence type="ECO:0000256" key="1">
    <source>
        <dbReference type="ARBA" id="ARBA00008773"/>
    </source>
</evidence>
<sequence>MFSMGNRNIVSIAAIIASILGVFIPIPTGAQLIGVCYGMAGNNLPHPSDAVKLYQSKNLKAMRLFHPNRAVLEALKDSNIQLMLGVPNTDLRSLATSRSAAKHWVQKYVKAYSQRVSFKYIAVGDRAIPGDQARYVLPAMRNIHSALSSAGLQDRIKVSTSVATGREVLEQYSPPSSGRFSSHASTQLTPVVRFLAKNGVPLLISVFPYRRYVGDPNHIGVDYLFFNSSRTVVKDGQYSYQNLFDVIVDAVYVASEKVGGTNLTVVVSESGWPSAGGFGATKEHARAYNQNLVNHVGQGTPRRLWKSLETYVFEMFNENHKPRGTEQHFGMFYPNMQPVYPMNFN</sequence>
<protein>
    <submittedName>
        <fullName evidence="7">Glucan endo-1,3-beta-glucosidase-like</fullName>
    </submittedName>
</protein>
<name>A0A8B7CCL6_PHODC</name>
<reference evidence="6" key="1">
    <citation type="journal article" date="2019" name="Nat. Commun.">
        <title>Genome-wide association mapping of date palm fruit traits.</title>
        <authorList>
            <person name="Hazzouri K.M."/>
            <person name="Gros-Balthazard M."/>
            <person name="Flowers J.M."/>
            <person name="Copetti D."/>
            <person name="Lemansour A."/>
            <person name="Lebrun M."/>
            <person name="Masmoudi K."/>
            <person name="Ferrand S."/>
            <person name="Dhar M.I."/>
            <person name="Fresquez Z.A."/>
            <person name="Rosas U."/>
            <person name="Zhang J."/>
            <person name="Talag J."/>
            <person name="Lee S."/>
            <person name="Kudrna D."/>
            <person name="Powell R.F."/>
            <person name="Leitch I.J."/>
            <person name="Krueger R.R."/>
            <person name="Wing R.A."/>
            <person name="Amiri K.M.A."/>
            <person name="Purugganan M.D."/>
        </authorList>
    </citation>
    <scope>NUCLEOTIDE SEQUENCE [LARGE SCALE GENOMIC DNA]</scope>
    <source>
        <strain evidence="6">cv. Khalas</strain>
    </source>
</reference>
<gene>
    <name evidence="7" type="primary">LOC103711795</name>
</gene>
<proteinExistence type="inferred from homology"/>
<dbReference type="Proteomes" id="UP000228380">
    <property type="component" value="Chromosome 2"/>
</dbReference>
<dbReference type="KEGG" id="pda:103711795"/>
<evidence type="ECO:0000313" key="6">
    <source>
        <dbReference type="Proteomes" id="UP000228380"/>
    </source>
</evidence>
<accession>A0A8B7CCL6</accession>
<evidence type="ECO:0000256" key="3">
    <source>
        <dbReference type="ARBA" id="ARBA00023295"/>
    </source>
</evidence>
<evidence type="ECO:0000256" key="5">
    <source>
        <dbReference type="RuleBase" id="RU004336"/>
    </source>
</evidence>
<dbReference type="Gene3D" id="3.20.20.80">
    <property type="entry name" value="Glycosidases"/>
    <property type="match status" value="1"/>
</dbReference>
<dbReference type="RefSeq" id="XP_008796301.1">
    <property type="nucleotide sequence ID" value="XM_008798079.2"/>
</dbReference>